<dbReference type="KEGG" id="kpf:IX53_09195"/>
<name>A0A0G2ZGU6_9BACT</name>
<accession>A0A0G2ZGU6</accession>
<keyword evidence="2" id="KW-1185">Reference proteome</keyword>
<sequence length="330" mass="38610">MKRLFTIFLLVFAVAGFAWSGHDALTYYIVSTMPDIMEIGVTITPYAYENIDTRIYNTEKANFDDYLGRGYNPWEDGGLFIPVFPNPEPVNNAAPLWQILSVYSYEPDLGMDQDLELNSMQKLTGGSQGWRHMEYRLLFIKLGEVSRSVEYFSYLSTEAWNMGDPYWAYRFMARAIHYLEDIGMPFHTFPAPTFELLKLICNFDKWYIAFTNYHYAYDFYGGYRLWTGYEPLINAIKEAEPIKITDPRKAALKLRRYARRKLPEVYYEMKKLMSDDLESGGKEFTTKEYFDELVSTKDTSKLDELTIDLLSKVASYVKGYILYMRGIQGW</sequence>
<dbReference type="InterPro" id="IPR008947">
    <property type="entry name" value="PLipase_C/P1_nuclease_dom_sf"/>
</dbReference>
<evidence type="ECO:0000313" key="2">
    <source>
        <dbReference type="Proteomes" id="UP000035159"/>
    </source>
</evidence>
<dbReference type="GO" id="GO:0004629">
    <property type="term" value="F:phospholipase C activity"/>
    <property type="evidence" value="ECO:0007669"/>
    <property type="project" value="InterPro"/>
</dbReference>
<gene>
    <name evidence="1" type="ORF">IX53_09195</name>
</gene>
<reference evidence="1 2" key="1">
    <citation type="submission" date="2015-04" db="EMBL/GenBank/DDBJ databases">
        <title>Complete Genome Sequence of Kosmotoga pacifica SLHLJ1.</title>
        <authorList>
            <person name="Jiang L.J."/>
            <person name="Shao Z.Z."/>
            <person name="Jebbar M."/>
        </authorList>
    </citation>
    <scope>NUCLEOTIDE SEQUENCE [LARGE SCALE GENOMIC DNA]</scope>
    <source>
        <strain evidence="1 2">SLHLJ1</strain>
    </source>
</reference>
<dbReference type="RefSeq" id="WP_047755103.1">
    <property type="nucleotide sequence ID" value="NZ_CAJUHA010000018.1"/>
</dbReference>
<organism evidence="1 2">
    <name type="scientific">Kosmotoga pacifica</name>
    <dbReference type="NCBI Taxonomy" id="1330330"/>
    <lineage>
        <taxon>Bacteria</taxon>
        <taxon>Thermotogati</taxon>
        <taxon>Thermotogota</taxon>
        <taxon>Thermotogae</taxon>
        <taxon>Kosmotogales</taxon>
        <taxon>Kosmotogaceae</taxon>
        <taxon>Kosmotoga</taxon>
    </lineage>
</organism>
<dbReference type="AlphaFoldDB" id="A0A0G2ZGU6"/>
<proteinExistence type="predicted"/>
<dbReference type="PATRIC" id="fig|1330330.3.peg.1868"/>
<evidence type="ECO:0000313" key="1">
    <source>
        <dbReference type="EMBL" id="AKI97968.1"/>
    </source>
</evidence>
<dbReference type="EMBL" id="CP011232">
    <property type="protein sequence ID" value="AKI97968.1"/>
    <property type="molecule type" value="Genomic_DNA"/>
</dbReference>
<dbReference type="GO" id="GO:0008270">
    <property type="term" value="F:zinc ion binding"/>
    <property type="evidence" value="ECO:0007669"/>
    <property type="project" value="InterPro"/>
</dbReference>
<dbReference type="SUPFAM" id="SSF48537">
    <property type="entry name" value="Phospholipase C/P1 nuclease"/>
    <property type="match status" value="1"/>
</dbReference>
<protein>
    <submittedName>
        <fullName evidence="1">Phospholipase</fullName>
    </submittedName>
</protein>
<dbReference type="CDD" id="cd11009">
    <property type="entry name" value="Zn_dep_PLPC"/>
    <property type="match status" value="1"/>
</dbReference>
<dbReference type="InterPro" id="IPR001531">
    <property type="entry name" value="Zn_PLipaseC"/>
</dbReference>
<dbReference type="Gene3D" id="1.10.575.10">
    <property type="entry name" value="P1 Nuclease"/>
    <property type="match status" value="1"/>
</dbReference>
<dbReference type="Proteomes" id="UP000035159">
    <property type="component" value="Chromosome"/>
</dbReference>
<dbReference type="OrthoDB" id="36722at2"/>